<comment type="caution">
    <text evidence="1">The sequence shown here is derived from an EMBL/GenBank/DDBJ whole genome shotgun (WGS) entry which is preliminary data.</text>
</comment>
<gene>
    <name evidence="1" type="ORF">V6N11_053568</name>
</gene>
<protein>
    <submittedName>
        <fullName evidence="1">Uncharacterized protein</fullName>
    </submittedName>
</protein>
<evidence type="ECO:0000313" key="2">
    <source>
        <dbReference type="Proteomes" id="UP001396334"/>
    </source>
</evidence>
<accession>A0ABR2UDM1</accession>
<evidence type="ECO:0000313" key="1">
    <source>
        <dbReference type="EMBL" id="KAK9047732.1"/>
    </source>
</evidence>
<sequence length="81" mass="9800">MGEVLSKLHHRKEPAIKRERTMTYAFYHQWGAPNYNNNGIDNYELAKANWGWSWVERWIVVRPWESHLHVQSTTPKKPRNR</sequence>
<name>A0ABR2UDM1_9ROSI</name>
<dbReference type="Proteomes" id="UP001396334">
    <property type="component" value="Unassembled WGS sequence"/>
</dbReference>
<proteinExistence type="predicted"/>
<organism evidence="1 2">
    <name type="scientific">Hibiscus sabdariffa</name>
    <name type="common">roselle</name>
    <dbReference type="NCBI Taxonomy" id="183260"/>
    <lineage>
        <taxon>Eukaryota</taxon>
        <taxon>Viridiplantae</taxon>
        <taxon>Streptophyta</taxon>
        <taxon>Embryophyta</taxon>
        <taxon>Tracheophyta</taxon>
        <taxon>Spermatophyta</taxon>
        <taxon>Magnoliopsida</taxon>
        <taxon>eudicotyledons</taxon>
        <taxon>Gunneridae</taxon>
        <taxon>Pentapetalae</taxon>
        <taxon>rosids</taxon>
        <taxon>malvids</taxon>
        <taxon>Malvales</taxon>
        <taxon>Malvaceae</taxon>
        <taxon>Malvoideae</taxon>
        <taxon>Hibiscus</taxon>
    </lineage>
</organism>
<reference evidence="1 2" key="1">
    <citation type="journal article" date="2024" name="G3 (Bethesda)">
        <title>Genome assembly of Hibiscus sabdariffa L. provides insights into metabolisms of medicinal natural products.</title>
        <authorList>
            <person name="Kim T."/>
        </authorList>
    </citation>
    <scope>NUCLEOTIDE SEQUENCE [LARGE SCALE GENOMIC DNA]</scope>
    <source>
        <strain evidence="1">TK-2024</strain>
        <tissue evidence="1">Old leaves</tissue>
    </source>
</reference>
<keyword evidence="2" id="KW-1185">Reference proteome</keyword>
<dbReference type="EMBL" id="JBBPBN010000001">
    <property type="protein sequence ID" value="KAK9047732.1"/>
    <property type="molecule type" value="Genomic_DNA"/>
</dbReference>